<dbReference type="Proteomes" id="UP000199608">
    <property type="component" value="Unassembled WGS sequence"/>
</dbReference>
<dbReference type="Pfam" id="PF02596">
    <property type="entry name" value="DUF169"/>
    <property type="match status" value="1"/>
</dbReference>
<proteinExistence type="predicted"/>
<evidence type="ECO:0000313" key="1">
    <source>
        <dbReference type="EMBL" id="SDU58807.1"/>
    </source>
</evidence>
<evidence type="ECO:0000313" key="2">
    <source>
        <dbReference type="Proteomes" id="UP000199608"/>
    </source>
</evidence>
<dbReference type="EMBL" id="FNLL01000014">
    <property type="protein sequence ID" value="SDU58807.1"/>
    <property type="molecule type" value="Genomic_DNA"/>
</dbReference>
<dbReference type="RefSeq" id="WP_175530420.1">
    <property type="nucleotide sequence ID" value="NZ_FNLL01000014.1"/>
</dbReference>
<gene>
    <name evidence="1" type="ORF">SAMN04487931_11460</name>
</gene>
<reference evidence="2" key="1">
    <citation type="submission" date="2016-10" db="EMBL/GenBank/DDBJ databases">
        <authorList>
            <person name="Varghese N."/>
            <person name="Submissions S."/>
        </authorList>
    </citation>
    <scope>NUCLEOTIDE SEQUENCE [LARGE SCALE GENOMIC DNA]</scope>
    <source>
        <strain evidence="2">DSM 3384</strain>
    </source>
</reference>
<protein>
    <submittedName>
        <fullName evidence="1">Uncharacterized ArCR, COG2043</fullName>
    </submittedName>
</protein>
<name>A0A1H2JQZ3_9BACT</name>
<organism evidence="1 2">
    <name type="scientific">Desulfobacula phenolica</name>
    <dbReference type="NCBI Taxonomy" id="90732"/>
    <lineage>
        <taxon>Bacteria</taxon>
        <taxon>Pseudomonadati</taxon>
        <taxon>Thermodesulfobacteriota</taxon>
        <taxon>Desulfobacteria</taxon>
        <taxon>Desulfobacterales</taxon>
        <taxon>Desulfobacteraceae</taxon>
        <taxon>Desulfobacula</taxon>
    </lineage>
</organism>
<dbReference type="AlphaFoldDB" id="A0A1H2JQZ3"/>
<keyword evidence="2" id="KW-1185">Reference proteome</keyword>
<dbReference type="InterPro" id="IPR003748">
    <property type="entry name" value="DUF169"/>
</dbReference>
<sequence length="243" mass="28234">MKSEIVKKSLKKFSEVLSFNYPAVGWYFSSEEMEDSFVFRKDKWVCMFMYLKMMMKKNNKIRFSDDNNRACTGPAEYFGFTELEDDGGIFLAETERFCKNIEISKEYTRWSATLIHPPKGKYLYMEKLENIDDSRQIEVVNLFPANMTSLAKLATLSSYDRMANVDNVLIPDASGCQSVFTTPYHENFQENPKCIIGLMDPMARNFVPEDMILFSMPTNRFMEMANNIEGSFLDKDFKNPTGF</sequence>
<accession>A0A1H2JQZ3</accession>